<organism evidence="1 2">
    <name type="scientific">Sistotremastrum suecicum HHB10207 ss-3</name>
    <dbReference type="NCBI Taxonomy" id="1314776"/>
    <lineage>
        <taxon>Eukaryota</taxon>
        <taxon>Fungi</taxon>
        <taxon>Dikarya</taxon>
        <taxon>Basidiomycota</taxon>
        <taxon>Agaricomycotina</taxon>
        <taxon>Agaricomycetes</taxon>
        <taxon>Sistotremastrales</taxon>
        <taxon>Sistotremastraceae</taxon>
        <taxon>Sistotremastrum</taxon>
    </lineage>
</organism>
<sequence>MSHSKRVLPGTSKILSEICEEFERRLTNEIQNRIVNHIDVESQDGTEYLHDVLEELERELTRCAHSINRLHNMYQPIAKLPNELVVQVLEYCVYSDLRASPPKYFSPAVSFFSRWRNIALSTPSLWSTIRVSSPRRVQELFIKRCGETYPGEHYPHTVILTNTGYIYSTPELCDIALLADELSEFPGRSNSIKHFEIHWQNKGRDREAMSLQAFSDYFIINYPFPLLQTLTIYDDSPSSITPRWVINAPAVTHLRFRGPPDRVPNPWYENLNLKNLDLEWDRMMPGQILEVLERHQELEHCYIHNTSPPNPDDSDASSDHNAVSLKKLKSLSIGDLDLSDAQILLKHLEIPTSANITLRILPDPWLPGFHLERLLPPRLRLPFDELQITEQQLDVQYTLTSSSESQGRFEVIFLKYKGKDWRVITDFLSELGNLSRVTLYLQVSSLPRAFDLITIMTSWPLLTHLCVKGKDVDVENIFVALESTPEIVCPLLEIWIALARHSAVRGWLSSFGLGMRRVLDYGSSRLERAVLSYTRRNFRLTFQRCTCITVKPDFVCGEARNRYNRSSMVPAKS</sequence>
<evidence type="ECO:0000313" key="1">
    <source>
        <dbReference type="EMBL" id="KZT36463.1"/>
    </source>
</evidence>
<proteinExistence type="predicted"/>
<name>A0A166BJS5_9AGAM</name>
<reference evidence="1 2" key="1">
    <citation type="journal article" date="2016" name="Mol. Biol. Evol.">
        <title>Comparative Genomics of Early-Diverging Mushroom-Forming Fungi Provides Insights into the Origins of Lignocellulose Decay Capabilities.</title>
        <authorList>
            <person name="Nagy L.G."/>
            <person name="Riley R."/>
            <person name="Tritt A."/>
            <person name="Adam C."/>
            <person name="Daum C."/>
            <person name="Floudas D."/>
            <person name="Sun H."/>
            <person name="Yadav J.S."/>
            <person name="Pangilinan J."/>
            <person name="Larsson K.H."/>
            <person name="Matsuura K."/>
            <person name="Barry K."/>
            <person name="Labutti K."/>
            <person name="Kuo R."/>
            <person name="Ohm R.A."/>
            <person name="Bhattacharya S.S."/>
            <person name="Shirouzu T."/>
            <person name="Yoshinaga Y."/>
            <person name="Martin F.M."/>
            <person name="Grigoriev I.V."/>
            <person name="Hibbett D.S."/>
        </authorList>
    </citation>
    <scope>NUCLEOTIDE SEQUENCE [LARGE SCALE GENOMIC DNA]</scope>
    <source>
        <strain evidence="1 2">HHB10207 ss-3</strain>
    </source>
</reference>
<dbReference type="Proteomes" id="UP000076798">
    <property type="component" value="Unassembled WGS sequence"/>
</dbReference>
<dbReference type="OrthoDB" id="2998253at2759"/>
<evidence type="ECO:0000313" key="2">
    <source>
        <dbReference type="Proteomes" id="UP000076798"/>
    </source>
</evidence>
<dbReference type="SUPFAM" id="SSF52047">
    <property type="entry name" value="RNI-like"/>
    <property type="match status" value="1"/>
</dbReference>
<protein>
    <recommendedName>
        <fullName evidence="3">F-box domain-containing protein</fullName>
    </recommendedName>
</protein>
<dbReference type="STRING" id="1314776.A0A166BJS5"/>
<gene>
    <name evidence="1" type="ORF">SISSUDRAFT_1049782</name>
</gene>
<evidence type="ECO:0008006" key="3">
    <source>
        <dbReference type="Google" id="ProtNLM"/>
    </source>
</evidence>
<dbReference type="EMBL" id="KV428106">
    <property type="protein sequence ID" value="KZT36463.1"/>
    <property type="molecule type" value="Genomic_DNA"/>
</dbReference>
<dbReference type="AlphaFoldDB" id="A0A166BJS5"/>
<accession>A0A166BJS5</accession>
<keyword evidence="2" id="KW-1185">Reference proteome</keyword>